<dbReference type="EMBL" id="FOIL01000008">
    <property type="protein sequence ID" value="SET21033.1"/>
    <property type="molecule type" value="Genomic_DNA"/>
</dbReference>
<dbReference type="Gene3D" id="2.10.260.10">
    <property type="match status" value="1"/>
</dbReference>
<dbReference type="OrthoDB" id="9795766at2"/>
<name>A0A1I0CPS3_9FIRM</name>
<proteinExistence type="predicted"/>
<dbReference type="AlphaFoldDB" id="A0A1I0CPS3"/>
<evidence type="ECO:0000313" key="3">
    <source>
        <dbReference type="Proteomes" id="UP000199820"/>
    </source>
</evidence>
<accession>A0A1I0CPS3</accession>
<feature type="domain" description="SpoVT-AbrB" evidence="1">
    <location>
        <begin position="7"/>
        <end position="50"/>
    </location>
</feature>
<organism evidence="2 3">
    <name type="scientific">[Clostridium] aminophilum</name>
    <dbReference type="NCBI Taxonomy" id="1526"/>
    <lineage>
        <taxon>Bacteria</taxon>
        <taxon>Bacillati</taxon>
        <taxon>Bacillota</taxon>
        <taxon>Clostridia</taxon>
        <taxon>Lachnospirales</taxon>
        <taxon>Lachnospiraceae</taxon>
    </lineage>
</organism>
<dbReference type="Pfam" id="PF04014">
    <property type="entry name" value="MazE_antitoxin"/>
    <property type="match status" value="1"/>
</dbReference>
<evidence type="ECO:0000313" key="2">
    <source>
        <dbReference type="EMBL" id="SET21033.1"/>
    </source>
</evidence>
<dbReference type="SUPFAM" id="SSF89447">
    <property type="entry name" value="AbrB/MazE/MraZ-like"/>
    <property type="match status" value="1"/>
</dbReference>
<dbReference type="Proteomes" id="UP000199820">
    <property type="component" value="Unassembled WGS sequence"/>
</dbReference>
<dbReference type="GO" id="GO:0097351">
    <property type="term" value="F:toxin sequestering activity"/>
    <property type="evidence" value="ECO:0007669"/>
    <property type="project" value="InterPro"/>
</dbReference>
<gene>
    <name evidence="2" type="ORF">SAMN04487771_100810</name>
</gene>
<dbReference type="SMART" id="SM00966">
    <property type="entry name" value="SpoVT_AbrB"/>
    <property type="match status" value="1"/>
</dbReference>
<reference evidence="2 3" key="1">
    <citation type="submission" date="2016-10" db="EMBL/GenBank/DDBJ databases">
        <authorList>
            <person name="de Groot N.N."/>
        </authorList>
    </citation>
    <scope>NUCLEOTIDE SEQUENCE [LARGE SCALE GENOMIC DNA]</scope>
    <source>
        <strain evidence="2 3">KH1P1</strain>
    </source>
</reference>
<sequence length="80" mass="9336">MEQVAIRSWGNSQGIRIPKHILDKLDLKTSDVLDILIDHNTIILRKPFEHKTFEQRLAEYNGEISVNDFEWGDPMGKEML</sequence>
<dbReference type="PANTHER" id="PTHR40516:SF1">
    <property type="entry name" value="ANTITOXIN CHPS-RELATED"/>
    <property type="match status" value="1"/>
</dbReference>
<protein>
    <submittedName>
        <fullName evidence="2">Antitoxin MazE</fullName>
    </submittedName>
</protein>
<evidence type="ECO:0000259" key="1">
    <source>
        <dbReference type="SMART" id="SM00966"/>
    </source>
</evidence>
<dbReference type="GO" id="GO:0003677">
    <property type="term" value="F:DNA binding"/>
    <property type="evidence" value="ECO:0007669"/>
    <property type="project" value="InterPro"/>
</dbReference>
<dbReference type="RefSeq" id="WP_074648912.1">
    <property type="nucleotide sequence ID" value="NZ_FOIL01000008.1"/>
</dbReference>
<dbReference type="InterPro" id="IPR037914">
    <property type="entry name" value="SpoVT-AbrB_sf"/>
</dbReference>
<keyword evidence="3" id="KW-1185">Reference proteome</keyword>
<dbReference type="InterPro" id="IPR007159">
    <property type="entry name" value="SpoVT-AbrB_dom"/>
</dbReference>
<dbReference type="PANTHER" id="PTHR40516">
    <property type="entry name" value="ANTITOXIN CHPS-RELATED"/>
    <property type="match status" value="1"/>
</dbReference>
<dbReference type="InterPro" id="IPR039052">
    <property type="entry name" value="Antitox_PemI-like"/>
</dbReference>